<dbReference type="SUPFAM" id="SSF54928">
    <property type="entry name" value="RNA-binding domain, RBD"/>
    <property type="match status" value="1"/>
</dbReference>
<dbReference type="EMBL" id="JACMRX010000001">
    <property type="protein sequence ID" value="KAF7996518.1"/>
    <property type="molecule type" value="Genomic_DNA"/>
</dbReference>
<dbReference type="InterPro" id="IPR000504">
    <property type="entry name" value="RRM_dom"/>
</dbReference>
<dbReference type="PROSITE" id="PS50102">
    <property type="entry name" value="RRM"/>
    <property type="match status" value="1"/>
</dbReference>
<dbReference type="Pfam" id="PF12923">
    <property type="entry name" value="RRP7"/>
    <property type="match status" value="1"/>
</dbReference>
<feature type="region of interest" description="Disordered" evidence="4">
    <location>
        <begin position="156"/>
        <end position="187"/>
    </location>
</feature>
<organism evidence="6 7">
    <name type="scientific">Aphidius gifuensis</name>
    <name type="common">Parasitoid wasp</name>
    <dbReference type="NCBI Taxonomy" id="684658"/>
    <lineage>
        <taxon>Eukaryota</taxon>
        <taxon>Metazoa</taxon>
        <taxon>Ecdysozoa</taxon>
        <taxon>Arthropoda</taxon>
        <taxon>Hexapoda</taxon>
        <taxon>Insecta</taxon>
        <taxon>Pterygota</taxon>
        <taxon>Neoptera</taxon>
        <taxon>Endopterygota</taxon>
        <taxon>Hymenoptera</taxon>
        <taxon>Apocrita</taxon>
        <taxon>Ichneumonoidea</taxon>
        <taxon>Braconidae</taxon>
        <taxon>Aphidiinae</taxon>
        <taxon>Aphidius</taxon>
    </lineage>
</organism>
<name>A0A834Y2H4_APHGI</name>
<feature type="compositionally biased region" description="Basic and acidic residues" evidence="4">
    <location>
        <begin position="157"/>
        <end position="167"/>
    </location>
</feature>
<reference evidence="6 7" key="1">
    <citation type="submission" date="2020-08" db="EMBL/GenBank/DDBJ databases">
        <title>Aphidius gifuensis genome sequencing and assembly.</title>
        <authorList>
            <person name="Du Z."/>
        </authorList>
    </citation>
    <scope>NUCLEOTIDE SEQUENCE [LARGE SCALE GENOMIC DNA]</scope>
    <source>
        <strain evidence="6">YNYX2018</strain>
        <tissue evidence="6">Adults</tissue>
    </source>
</reference>
<evidence type="ECO:0000259" key="5">
    <source>
        <dbReference type="PROSITE" id="PS50102"/>
    </source>
</evidence>
<dbReference type="GO" id="GO:0006364">
    <property type="term" value="P:rRNA processing"/>
    <property type="evidence" value="ECO:0007669"/>
    <property type="project" value="TreeGrafter"/>
</dbReference>
<evidence type="ECO:0000256" key="2">
    <source>
        <dbReference type="ARBA" id="ARBA00022884"/>
    </source>
</evidence>
<dbReference type="InterPro" id="IPR040446">
    <property type="entry name" value="RRP7"/>
</dbReference>
<evidence type="ECO:0000313" key="6">
    <source>
        <dbReference type="EMBL" id="KAF7996518.1"/>
    </source>
</evidence>
<evidence type="ECO:0000256" key="1">
    <source>
        <dbReference type="ARBA" id="ARBA00006110"/>
    </source>
</evidence>
<dbReference type="Gene3D" id="6.10.250.1770">
    <property type="match status" value="1"/>
</dbReference>
<dbReference type="GO" id="GO:0034456">
    <property type="term" value="C:UTP-C complex"/>
    <property type="evidence" value="ECO:0007669"/>
    <property type="project" value="TreeGrafter"/>
</dbReference>
<dbReference type="Proteomes" id="UP000639338">
    <property type="component" value="Unassembled WGS sequence"/>
</dbReference>
<evidence type="ECO:0000313" key="7">
    <source>
        <dbReference type="Proteomes" id="UP000639338"/>
    </source>
</evidence>
<sequence>MVTEKNPLGNFKTLYLKFDNECKEKHQLFFKEHSVRNQEAQYPKGRTLFLLNVPHYATVDAIKKNFTKQCGPVKGVKFNSSSGGSKSAYIVFSNETGLDKALSLPKDKTFILNDDDENNTANVGLKKWINEYNNQMKTDEKSLKLSIEEYMMNYDQQNDKSVDKSDKDDDGWTTVSSKKKRGQFATQRKKSTIDKIIKTENRKDKKKKLVNFYTFQIREAKKQEITEMRKKYELDKLKIEKMKAQRTFKPFT</sequence>
<accession>A0A834Y2H4</accession>
<protein>
    <recommendedName>
        <fullName evidence="5">RRM domain-containing protein</fullName>
    </recommendedName>
</protein>
<dbReference type="Pfam" id="PF17799">
    <property type="entry name" value="RRM_Rrp7"/>
    <property type="match status" value="1"/>
</dbReference>
<feature type="domain" description="RRM" evidence="5">
    <location>
        <begin position="46"/>
        <end position="150"/>
    </location>
</feature>
<dbReference type="CDD" id="cd12951">
    <property type="entry name" value="RRP7_Rrp7A"/>
    <property type="match status" value="1"/>
</dbReference>
<proteinExistence type="inferred from homology"/>
<dbReference type="InterPro" id="IPR012677">
    <property type="entry name" value="Nucleotide-bd_a/b_plait_sf"/>
</dbReference>
<gene>
    <name evidence="6" type="ORF">HCN44_002150</name>
</gene>
<keyword evidence="2 3" id="KW-0694">RNA-binding</keyword>
<dbReference type="GO" id="GO:0032545">
    <property type="term" value="C:CURI complex"/>
    <property type="evidence" value="ECO:0007669"/>
    <property type="project" value="TreeGrafter"/>
</dbReference>
<evidence type="ECO:0000256" key="3">
    <source>
        <dbReference type="PROSITE-ProRule" id="PRU00176"/>
    </source>
</evidence>
<keyword evidence="7" id="KW-1185">Reference proteome</keyword>
<dbReference type="Gene3D" id="3.30.70.330">
    <property type="match status" value="1"/>
</dbReference>
<evidence type="ECO:0000256" key="4">
    <source>
        <dbReference type="SAM" id="MobiDB-lite"/>
    </source>
</evidence>
<comment type="caution">
    <text evidence="6">The sequence shown here is derived from an EMBL/GenBank/DDBJ whole genome shotgun (WGS) entry which is preliminary data.</text>
</comment>
<dbReference type="GO" id="GO:0003723">
    <property type="term" value="F:RNA binding"/>
    <property type="evidence" value="ECO:0007669"/>
    <property type="project" value="UniProtKB-UniRule"/>
</dbReference>
<dbReference type="PANTHER" id="PTHR13191">
    <property type="entry name" value="RIBOSOMAL RNA PROCESSING PROTEIN 7-RELATED"/>
    <property type="match status" value="1"/>
</dbReference>
<feature type="compositionally biased region" description="Basic residues" evidence="4">
    <location>
        <begin position="177"/>
        <end position="187"/>
    </location>
</feature>
<dbReference type="OrthoDB" id="5390at2759"/>
<dbReference type="InterPro" id="IPR024326">
    <property type="entry name" value="RRP7_C"/>
</dbReference>
<dbReference type="AlphaFoldDB" id="A0A834Y2H4"/>
<dbReference type="GO" id="GO:0000028">
    <property type="term" value="P:ribosomal small subunit assembly"/>
    <property type="evidence" value="ECO:0007669"/>
    <property type="project" value="TreeGrafter"/>
</dbReference>
<dbReference type="InterPro" id="IPR040447">
    <property type="entry name" value="RRM_Rrp7"/>
</dbReference>
<dbReference type="PANTHER" id="PTHR13191:SF0">
    <property type="entry name" value="RIBOSOMAL RNA-PROCESSING PROTEIN 7 HOMOLOG A-RELATED"/>
    <property type="match status" value="1"/>
</dbReference>
<comment type="similarity">
    <text evidence="1">Belongs to the RRP7 family.</text>
</comment>
<dbReference type="InterPro" id="IPR035979">
    <property type="entry name" value="RBD_domain_sf"/>
</dbReference>